<proteinExistence type="inferred from homology"/>
<keyword evidence="2 7" id="KW-0813">Transport</keyword>
<dbReference type="Gene3D" id="1.10.3720.10">
    <property type="entry name" value="MetI-like"/>
    <property type="match status" value="1"/>
</dbReference>
<feature type="transmembrane region" description="Helical" evidence="7">
    <location>
        <begin position="187"/>
        <end position="208"/>
    </location>
</feature>
<evidence type="ECO:0000313" key="9">
    <source>
        <dbReference type="EMBL" id="MDW5595413.1"/>
    </source>
</evidence>
<evidence type="ECO:0000256" key="5">
    <source>
        <dbReference type="ARBA" id="ARBA00022989"/>
    </source>
</evidence>
<gene>
    <name evidence="9" type="ORF">R7226_13775</name>
</gene>
<keyword evidence="5 7" id="KW-1133">Transmembrane helix</keyword>
<feature type="transmembrane region" description="Helical" evidence="7">
    <location>
        <begin position="77"/>
        <end position="99"/>
    </location>
</feature>
<dbReference type="RefSeq" id="WP_318597747.1">
    <property type="nucleotide sequence ID" value="NZ_JAWSTH010000032.1"/>
</dbReference>
<dbReference type="InterPro" id="IPR000515">
    <property type="entry name" value="MetI-like"/>
</dbReference>
<feature type="transmembrane region" description="Helical" evidence="7">
    <location>
        <begin position="12"/>
        <end position="34"/>
    </location>
</feature>
<comment type="similarity">
    <text evidence="7">Belongs to the binding-protein-dependent transport system permease family.</text>
</comment>
<dbReference type="PANTHER" id="PTHR43744">
    <property type="entry name" value="ABC TRANSPORTER PERMEASE PROTEIN MG189-RELATED-RELATED"/>
    <property type="match status" value="1"/>
</dbReference>
<feature type="transmembrane region" description="Helical" evidence="7">
    <location>
        <begin position="108"/>
        <end position="129"/>
    </location>
</feature>
<sequence length="283" mass="30671">MTALLATRARRGGVYVALTIAAAVFVFPLVWMLMSSLKPADEIITAPFAFDPGAITFDNFRTAFDEVPLVDGFRTTAIVLLIRGGLTMLFCPLAGFAFAKLDFRGRNVLFGFILLTLMLPTLVLIVPLLLEMSELGWVNSYQALILPGAIDAFAIFWMRQTISAIPDELLDAGRIDGCNPFQLFSRIVLPVIKPALAALAVLTFLNIYNDFVWPVVAVGGGDKQTLQVVLSALATQVNASQLGTNYWGQLVATSTLATLPVLLLFVVLQRQFMQGLLAGSVKG</sequence>
<name>A0ABU4HQ12_9ACTN</name>
<feature type="domain" description="ABC transmembrane type-1" evidence="8">
    <location>
        <begin position="73"/>
        <end position="268"/>
    </location>
</feature>
<dbReference type="Proteomes" id="UP001284601">
    <property type="component" value="Unassembled WGS sequence"/>
</dbReference>
<keyword evidence="10" id="KW-1185">Reference proteome</keyword>
<evidence type="ECO:0000259" key="8">
    <source>
        <dbReference type="PROSITE" id="PS50928"/>
    </source>
</evidence>
<evidence type="ECO:0000256" key="6">
    <source>
        <dbReference type="ARBA" id="ARBA00023136"/>
    </source>
</evidence>
<dbReference type="PROSITE" id="PS50928">
    <property type="entry name" value="ABC_TM1"/>
    <property type="match status" value="1"/>
</dbReference>
<evidence type="ECO:0000256" key="4">
    <source>
        <dbReference type="ARBA" id="ARBA00022692"/>
    </source>
</evidence>
<dbReference type="Pfam" id="PF00528">
    <property type="entry name" value="BPD_transp_1"/>
    <property type="match status" value="1"/>
</dbReference>
<comment type="caution">
    <text evidence="9">The sequence shown here is derived from an EMBL/GenBank/DDBJ whole genome shotgun (WGS) entry which is preliminary data.</text>
</comment>
<evidence type="ECO:0000256" key="7">
    <source>
        <dbReference type="RuleBase" id="RU363032"/>
    </source>
</evidence>
<evidence type="ECO:0000313" key="10">
    <source>
        <dbReference type="Proteomes" id="UP001284601"/>
    </source>
</evidence>
<evidence type="ECO:0000256" key="1">
    <source>
        <dbReference type="ARBA" id="ARBA00004651"/>
    </source>
</evidence>
<dbReference type="SUPFAM" id="SSF161098">
    <property type="entry name" value="MetI-like"/>
    <property type="match status" value="1"/>
</dbReference>
<feature type="transmembrane region" description="Helical" evidence="7">
    <location>
        <begin position="246"/>
        <end position="268"/>
    </location>
</feature>
<protein>
    <submittedName>
        <fullName evidence="9">Carbohydrate ABC transporter permease</fullName>
    </submittedName>
</protein>
<comment type="subcellular location">
    <subcellularLocation>
        <location evidence="1 7">Cell membrane</location>
        <topology evidence="1 7">Multi-pass membrane protein</topology>
    </subcellularLocation>
</comment>
<keyword evidence="6 7" id="KW-0472">Membrane</keyword>
<accession>A0ABU4HQ12</accession>
<keyword evidence="4 7" id="KW-0812">Transmembrane</keyword>
<keyword evidence="3" id="KW-1003">Cell membrane</keyword>
<dbReference type="InterPro" id="IPR035906">
    <property type="entry name" value="MetI-like_sf"/>
</dbReference>
<dbReference type="EMBL" id="JAWSTH010000032">
    <property type="protein sequence ID" value="MDW5595413.1"/>
    <property type="molecule type" value="Genomic_DNA"/>
</dbReference>
<dbReference type="CDD" id="cd06261">
    <property type="entry name" value="TM_PBP2"/>
    <property type="match status" value="1"/>
</dbReference>
<evidence type="ECO:0000256" key="2">
    <source>
        <dbReference type="ARBA" id="ARBA00022448"/>
    </source>
</evidence>
<feature type="transmembrane region" description="Helical" evidence="7">
    <location>
        <begin position="141"/>
        <end position="158"/>
    </location>
</feature>
<reference evidence="10" key="1">
    <citation type="submission" date="2023-07" db="EMBL/GenBank/DDBJ databases">
        <title>Conexibacter stalactiti sp. nov., isolated from stalactites in a lava cave and emended description of the genus Conexibacter.</title>
        <authorList>
            <person name="Lee S.D."/>
        </authorList>
    </citation>
    <scope>NUCLEOTIDE SEQUENCE [LARGE SCALE GENOMIC DNA]</scope>
    <source>
        <strain evidence="10">KCTC 39840</strain>
    </source>
</reference>
<organism evidence="9 10">
    <name type="scientific">Conexibacter stalactiti</name>
    <dbReference type="NCBI Taxonomy" id="1940611"/>
    <lineage>
        <taxon>Bacteria</taxon>
        <taxon>Bacillati</taxon>
        <taxon>Actinomycetota</taxon>
        <taxon>Thermoleophilia</taxon>
        <taxon>Solirubrobacterales</taxon>
        <taxon>Conexibacteraceae</taxon>
        <taxon>Conexibacter</taxon>
    </lineage>
</organism>
<dbReference type="PANTHER" id="PTHR43744:SF12">
    <property type="entry name" value="ABC TRANSPORTER PERMEASE PROTEIN MG189-RELATED"/>
    <property type="match status" value="1"/>
</dbReference>
<evidence type="ECO:0000256" key="3">
    <source>
        <dbReference type="ARBA" id="ARBA00022475"/>
    </source>
</evidence>